<sequence>MSSMSTPDTATPASGKGASHGALRLLTGAASVLSRIGGALSILLIVVVLALTAAGVFARYVVGRPLEGVDEACGFMVVAMVMAGAAEALRTGHHIRIDLIMGLVGPRGRRWLDAWSNLAVLVVAVLLARTGWHTAMFSYDFDAFSPGQLELPMWIPQATLPIGAALLGVVAFAKLLAALAGDGTDETRGGHR</sequence>
<keyword evidence="6 9" id="KW-1133">Transmembrane helix</keyword>
<dbReference type="EMBL" id="FQ311870">
    <property type="protein sequence ID" value="CBS89580.1"/>
    <property type="molecule type" value="Genomic_DNA"/>
</dbReference>
<dbReference type="AlphaFoldDB" id="G7ZDK1"/>
<dbReference type="OrthoDB" id="9797534at2"/>
<protein>
    <recommendedName>
        <fullName evidence="9">TRAP transporter small permease protein</fullName>
    </recommendedName>
</protein>
<feature type="transmembrane region" description="Helical" evidence="9">
    <location>
        <begin position="114"/>
        <end position="134"/>
    </location>
</feature>
<keyword evidence="5 9" id="KW-0812">Transmembrane</keyword>
<dbReference type="PANTHER" id="PTHR35011">
    <property type="entry name" value="2,3-DIKETO-L-GULONATE TRAP TRANSPORTER SMALL PERMEASE PROTEIN YIAM"/>
    <property type="match status" value="1"/>
</dbReference>
<organism evidence="11 12">
    <name type="scientific">Azospirillum lipoferum (strain 4B)</name>
    <dbReference type="NCBI Taxonomy" id="862719"/>
    <lineage>
        <taxon>Bacteria</taxon>
        <taxon>Pseudomonadati</taxon>
        <taxon>Pseudomonadota</taxon>
        <taxon>Alphaproteobacteria</taxon>
        <taxon>Rhodospirillales</taxon>
        <taxon>Azospirillaceae</taxon>
        <taxon>Azospirillum</taxon>
    </lineage>
</organism>
<geneLocation type="plasmid" evidence="11 12">
    <name>AZO_p2</name>
</geneLocation>
<evidence type="ECO:0000256" key="3">
    <source>
        <dbReference type="ARBA" id="ARBA00022475"/>
    </source>
</evidence>
<keyword evidence="3" id="KW-1003">Cell membrane</keyword>
<evidence type="ECO:0000256" key="4">
    <source>
        <dbReference type="ARBA" id="ARBA00022519"/>
    </source>
</evidence>
<comment type="subcellular location">
    <subcellularLocation>
        <location evidence="1 9">Cell inner membrane</location>
        <topology evidence="1 9">Multi-pass membrane protein</topology>
    </subcellularLocation>
</comment>
<evidence type="ECO:0000256" key="6">
    <source>
        <dbReference type="ARBA" id="ARBA00022989"/>
    </source>
</evidence>
<evidence type="ECO:0000313" key="11">
    <source>
        <dbReference type="EMBL" id="CBS89580.1"/>
    </source>
</evidence>
<comment type="function">
    <text evidence="9">Part of the tripartite ATP-independent periplasmic (TRAP) transport system.</text>
</comment>
<keyword evidence="12" id="KW-1185">Reference proteome</keyword>
<evidence type="ECO:0000256" key="5">
    <source>
        <dbReference type="ARBA" id="ARBA00022692"/>
    </source>
</evidence>
<evidence type="ECO:0000256" key="1">
    <source>
        <dbReference type="ARBA" id="ARBA00004429"/>
    </source>
</evidence>
<evidence type="ECO:0000313" key="12">
    <source>
        <dbReference type="Proteomes" id="UP000005667"/>
    </source>
</evidence>
<comment type="similarity">
    <text evidence="8 9">Belongs to the TRAP transporter small permease family.</text>
</comment>
<dbReference type="GO" id="GO:0005886">
    <property type="term" value="C:plasma membrane"/>
    <property type="evidence" value="ECO:0007669"/>
    <property type="project" value="UniProtKB-SubCell"/>
</dbReference>
<name>G7ZDK1_AZOL4</name>
<dbReference type="PANTHER" id="PTHR35011:SF10">
    <property type="entry name" value="TRAP TRANSPORTER SMALL PERMEASE PROTEIN"/>
    <property type="match status" value="1"/>
</dbReference>
<keyword evidence="7 9" id="KW-0472">Membrane</keyword>
<dbReference type="GO" id="GO:0015740">
    <property type="term" value="P:C4-dicarboxylate transport"/>
    <property type="evidence" value="ECO:0007669"/>
    <property type="project" value="TreeGrafter"/>
</dbReference>
<dbReference type="HOGENOM" id="CLU_086356_2_3_5"/>
<proteinExistence type="inferred from homology"/>
<comment type="subunit">
    <text evidence="9">The complex comprises the extracytoplasmic solute receptor protein and the two transmembrane proteins.</text>
</comment>
<evidence type="ECO:0000259" key="10">
    <source>
        <dbReference type="Pfam" id="PF04290"/>
    </source>
</evidence>
<reference evidence="12" key="1">
    <citation type="journal article" date="2011" name="PLoS Genet.">
        <title>Azospirillum genomes reveal transition of bacteria from aquatic to terrestrial environments.</title>
        <authorList>
            <person name="Wisniewski-Dye F."/>
            <person name="Borziak K."/>
            <person name="Khalsa-Moyers G."/>
            <person name="Alexandre G."/>
            <person name="Sukharnikov L.O."/>
            <person name="Wuichet K."/>
            <person name="Hurst G.B."/>
            <person name="McDonald W.H."/>
            <person name="Robertson J.S."/>
            <person name="Barbe V."/>
            <person name="Calteau A."/>
            <person name="Rouy Z."/>
            <person name="Mangenot S."/>
            <person name="Prigent-Combaret C."/>
            <person name="Normand P."/>
            <person name="Boyer M."/>
            <person name="Siguier P."/>
            <person name="Dessaux Y."/>
            <person name="Elmerich C."/>
            <person name="Condemine G."/>
            <person name="Krishnen G."/>
            <person name="Kennedy I."/>
            <person name="Paterson A.H."/>
            <person name="Gonzalez V."/>
            <person name="Mavingui P."/>
            <person name="Zhulin I.B."/>
        </authorList>
    </citation>
    <scope>NUCLEOTIDE SEQUENCE [LARGE SCALE GENOMIC DNA]</scope>
    <source>
        <strain evidence="12">4B</strain>
    </source>
</reference>
<feature type="transmembrane region" description="Helical" evidence="9">
    <location>
        <begin position="40"/>
        <end position="62"/>
    </location>
</feature>
<dbReference type="KEGG" id="ali:AZOLI_p20449"/>
<feature type="transmembrane region" description="Helical" evidence="9">
    <location>
        <begin position="154"/>
        <end position="179"/>
    </location>
</feature>
<dbReference type="InterPro" id="IPR007387">
    <property type="entry name" value="TRAP_DctQ"/>
</dbReference>
<comment type="caution">
    <text evidence="9">Lacks conserved residue(s) required for the propagation of feature annotation.</text>
</comment>
<evidence type="ECO:0000256" key="2">
    <source>
        <dbReference type="ARBA" id="ARBA00022448"/>
    </source>
</evidence>
<keyword evidence="4 9" id="KW-0997">Cell inner membrane</keyword>
<evidence type="ECO:0000256" key="7">
    <source>
        <dbReference type="ARBA" id="ARBA00023136"/>
    </source>
</evidence>
<feature type="domain" description="Tripartite ATP-independent periplasmic transporters DctQ component" evidence="10">
    <location>
        <begin position="49"/>
        <end position="179"/>
    </location>
</feature>
<accession>G7ZDK1</accession>
<dbReference type="RefSeq" id="WP_014188997.1">
    <property type="nucleotide sequence ID" value="NC_016586.1"/>
</dbReference>
<dbReference type="Proteomes" id="UP000005667">
    <property type="component" value="Plasmid AZO_p2"/>
</dbReference>
<dbReference type="Pfam" id="PF04290">
    <property type="entry name" value="DctQ"/>
    <property type="match status" value="1"/>
</dbReference>
<dbReference type="InterPro" id="IPR055348">
    <property type="entry name" value="DctQ"/>
</dbReference>
<evidence type="ECO:0000256" key="9">
    <source>
        <dbReference type="RuleBase" id="RU369079"/>
    </source>
</evidence>
<keyword evidence="11" id="KW-0614">Plasmid</keyword>
<gene>
    <name evidence="11" type="ordered locus">AZOLI_p20449</name>
</gene>
<evidence type="ECO:0000256" key="8">
    <source>
        <dbReference type="ARBA" id="ARBA00038436"/>
    </source>
</evidence>
<keyword evidence="2 9" id="KW-0813">Transport</keyword>
<dbReference type="GO" id="GO:0022857">
    <property type="term" value="F:transmembrane transporter activity"/>
    <property type="evidence" value="ECO:0007669"/>
    <property type="project" value="UniProtKB-UniRule"/>
</dbReference>